<gene>
    <name evidence="1" type="ORF">HPB47_009676</name>
</gene>
<proteinExistence type="predicted"/>
<comment type="caution">
    <text evidence="1">The sequence shown here is derived from an EMBL/GenBank/DDBJ whole genome shotgun (WGS) entry which is preliminary data.</text>
</comment>
<dbReference type="EMBL" id="JABSTQ010011284">
    <property type="protein sequence ID" value="KAG0413178.1"/>
    <property type="molecule type" value="Genomic_DNA"/>
</dbReference>
<organism evidence="1 2">
    <name type="scientific">Ixodes persulcatus</name>
    <name type="common">Taiga tick</name>
    <dbReference type="NCBI Taxonomy" id="34615"/>
    <lineage>
        <taxon>Eukaryota</taxon>
        <taxon>Metazoa</taxon>
        <taxon>Ecdysozoa</taxon>
        <taxon>Arthropoda</taxon>
        <taxon>Chelicerata</taxon>
        <taxon>Arachnida</taxon>
        <taxon>Acari</taxon>
        <taxon>Parasitiformes</taxon>
        <taxon>Ixodida</taxon>
        <taxon>Ixodoidea</taxon>
        <taxon>Ixodidae</taxon>
        <taxon>Ixodinae</taxon>
        <taxon>Ixodes</taxon>
    </lineage>
</organism>
<evidence type="ECO:0000313" key="1">
    <source>
        <dbReference type="EMBL" id="KAG0413178.1"/>
    </source>
</evidence>
<dbReference type="Proteomes" id="UP000805193">
    <property type="component" value="Unassembled WGS sequence"/>
</dbReference>
<accession>A0AC60P1G0</accession>
<sequence>MTSKDVLRVLMQLSLLYKLYTPVKLSVLEAVKSTVLTLTIPAYRRTLSDPSRSWDDQEALLATFNKRLGVTVKRQELSRLKNKTAVRVTKREEHALNMNLLENLVPNVSKYQWIEMMTEFYAGESPTSISYTDVGALRQQLFVVTSDAVERRETQLALLLVGASVDLLKYNIPKNRADKSANVIRYCGGQTKLLVSLWKILMKELTDPTKDDVVGSLFTATKETVTLDAVALLDPLDADKARRLMSAVRLILPKDIVPHGITIPFTGKGFYSDMLTMCHFDVTMAKSLVAEGGDLHYFSIYNSNLEFPVFRENIVLVPALSYFLLRFDNDTDPAINMAIVGVKLTRIFWDVIFEFEDWTPASISTIREIVACSKFWTRDSHRELTLHRLSLRSAIQAVVSSKRDWHRLLHVWSLSRLSRAQMFYMKYVNEYCDQKDKYAFQKISALLPSIRDFREAYSCASPVENSSCFLDS</sequence>
<evidence type="ECO:0000313" key="2">
    <source>
        <dbReference type="Proteomes" id="UP000805193"/>
    </source>
</evidence>
<name>A0AC60P1G0_IXOPE</name>
<reference evidence="1 2" key="1">
    <citation type="journal article" date="2020" name="Cell">
        <title>Large-Scale Comparative Analyses of Tick Genomes Elucidate Their Genetic Diversity and Vector Capacities.</title>
        <authorList>
            <consortium name="Tick Genome and Microbiome Consortium (TIGMIC)"/>
            <person name="Jia N."/>
            <person name="Wang J."/>
            <person name="Shi W."/>
            <person name="Du L."/>
            <person name="Sun Y."/>
            <person name="Zhan W."/>
            <person name="Jiang J.F."/>
            <person name="Wang Q."/>
            <person name="Zhang B."/>
            <person name="Ji P."/>
            <person name="Bell-Sakyi L."/>
            <person name="Cui X.M."/>
            <person name="Yuan T.T."/>
            <person name="Jiang B.G."/>
            <person name="Yang W.F."/>
            <person name="Lam T.T."/>
            <person name="Chang Q.C."/>
            <person name="Ding S.J."/>
            <person name="Wang X.J."/>
            <person name="Zhu J.G."/>
            <person name="Ruan X.D."/>
            <person name="Zhao L."/>
            <person name="Wei J.T."/>
            <person name="Ye R.Z."/>
            <person name="Que T.C."/>
            <person name="Du C.H."/>
            <person name="Zhou Y.H."/>
            <person name="Cheng J.X."/>
            <person name="Dai P.F."/>
            <person name="Guo W.B."/>
            <person name="Han X.H."/>
            <person name="Huang E.J."/>
            <person name="Li L.F."/>
            <person name="Wei W."/>
            <person name="Gao Y.C."/>
            <person name="Liu J.Z."/>
            <person name="Shao H.Z."/>
            <person name="Wang X."/>
            <person name="Wang C.C."/>
            <person name="Yang T.C."/>
            <person name="Huo Q.B."/>
            <person name="Li W."/>
            <person name="Chen H.Y."/>
            <person name="Chen S.E."/>
            <person name="Zhou L.G."/>
            <person name="Ni X.B."/>
            <person name="Tian J.H."/>
            <person name="Sheng Y."/>
            <person name="Liu T."/>
            <person name="Pan Y.S."/>
            <person name="Xia L.Y."/>
            <person name="Li J."/>
            <person name="Zhao F."/>
            <person name="Cao W.C."/>
        </authorList>
    </citation>
    <scope>NUCLEOTIDE SEQUENCE [LARGE SCALE GENOMIC DNA]</scope>
    <source>
        <strain evidence="1">Iper-2018</strain>
    </source>
</reference>
<keyword evidence="2" id="KW-1185">Reference proteome</keyword>
<protein>
    <submittedName>
        <fullName evidence="1">Uncharacterized protein</fullName>
    </submittedName>
</protein>